<evidence type="ECO:0000313" key="2">
    <source>
        <dbReference type="EMBL" id="KAF5312785.1"/>
    </source>
</evidence>
<feature type="compositionally biased region" description="Basic and acidic residues" evidence="1">
    <location>
        <begin position="43"/>
        <end position="53"/>
    </location>
</feature>
<dbReference type="AlphaFoldDB" id="A0A8H5AXA5"/>
<sequence length="83" mass="8986">MSEVRTSETNSGSKTGKDDENTEESRLHMHPHDDPALLVNYDGLKRDMRHVDDANNDSAKTGSASPATCSSASKAQSNFSRCS</sequence>
<proteinExistence type="predicted"/>
<comment type="caution">
    <text evidence="2">The sequence shown here is derived from an EMBL/GenBank/DDBJ whole genome shotgun (WGS) entry which is preliminary data.</text>
</comment>
<accession>A0A8H5AXA5</accession>
<reference evidence="2 3" key="1">
    <citation type="journal article" date="2020" name="ISME J.">
        <title>Uncovering the hidden diversity of litter-decomposition mechanisms in mushroom-forming fungi.</title>
        <authorList>
            <person name="Floudas D."/>
            <person name="Bentzer J."/>
            <person name="Ahren D."/>
            <person name="Johansson T."/>
            <person name="Persson P."/>
            <person name="Tunlid A."/>
        </authorList>
    </citation>
    <scope>NUCLEOTIDE SEQUENCE [LARGE SCALE GENOMIC DNA]</scope>
    <source>
        <strain evidence="2 3">CBS 101986</strain>
    </source>
</reference>
<dbReference type="EMBL" id="JAACJJ010000056">
    <property type="protein sequence ID" value="KAF5312785.1"/>
    <property type="molecule type" value="Genomic_DNA"/>
</dbReference>
<protein>
    <submittedName>
        <fullName evidence="2">Uncharacterized protein</fullName>
    </submittedName>
</protein>
<feature type="compositionally biased region" description="Polar residues" evidence="1">
    <location>
        <begin position="56"/>
        <end position="83"/>
    </location>
</feature>
<keyword evidence="3" id="KW-1185">Reference proteome</keyword>
<feature type="region of interest" description="Disordered" evidence="1">
    <location>
        <begin position="1"/>
        <end position="83"/>
    </location>
</feature>
<evidence type="ECO:0000256" key="1">
    <source>
        <dbReference type="SAM" id="MobiDB-lite"/>
    </source>
</evidence>
<name>A0A8H5AXA5_9AGAR</name>
<gene>
    <name evidence="2" type="ORF">D9619_003851</name>
</gene>
<organism evidence="2 3">
    <name type="scientific">Psilocybe cf. subviscida</name>
    <dbReference type="NCBI Taxonomy" id="2480587"/>
    <lineage>
        <taxon>Eukaryota</taxon>
        <taxon>Fungi</taxon>
        <taxon>Dikarya</taxon>
        <taxon>Basidiomycota</taxon>
        <taxon>Agaricomycotina</taxon>
        <taxon>Agaricomycetes</taxon>
        <taxon>Agaricomycetidae</taxon>
        <taxon>Agaricales</taxon>
        <taxon>Agaricineae</taxon>
        <taxon>Strophariaceae</taxon>
        <taxon>Psilocybe</taxon>
    </lineage>
</organism>
<evidence type="ECO:0000313" key="3">
    <source>
        <dbReference type="Proteomes" id="UP000567179"/>
    </source>
</evidence>
<feature type="compositionally biased region" description="Basic and acidic residues" evidence="1">
    <location>
        <begin position="15"/>
        <end position="35"/>
    </location>
</feature>
<dbReference type="Proteomes" id="UP000567179">
    <property type="component" value="Unassembled WGS sequence"/>
</dbReference>